<dbReference type="Gene3D" id="3.30.70.1660">
    <property type="match status" value="1"/>
</dbReference>
<dbReference type="PANTHER" id="PTHR43116">
    <property type="entry name" value="PEPTIDE CHAIN RELEASE FACTOR 2"/>
    <property type="match status" value="1"/>
</dbReference>
<evidence type="ECO:0000259" key="4">
    <source>
        <dbReference type="PROSITE" id="PS00745"/>
    </source>
</evidence>
<dbReference type="InterPro" id="IPR004374">
    <property type="entry name" value="PrfB"/>
</dbReference>
<dbReference type="Gene3D" id="1.20.58.410">
    <property type="entry name" value="Release factor"/>
    <property type="match status" value="1"/>
</dbReference>
<dbReference type="Proteomes" id="UP001230188">
    <property type="component" value="Unassembled WGS sequence"/>
</dbReference>
<protein>
    <recommendedName>
        <fullName evidence="4">Prokaryotic-type class I peptide chain release factors domain-containing protein</fullName>
    </recommendedName>
</protein>
<dbReference type="AlphaFoldDB" id="A0AAD7XI15"/>
<sequence length="389" mass="42747">MMRLKQQPQRWLVRRLASEESLARLESELASAVARLEAVSGEVVAAEMKARELEDVSGETDFWGNAARARRVTAELAALRGFIDDVAAWRASTEDAMVAIEAAREDDDAEFFAGEAREAIDAVKAGLDAFELERTMSGPYDDRDCRLEIHAGAGGLDAQDWCSMLLRMYERYCDKTALAANLLETADGDHPGCLKSAVLEIRGRHAYGLLRSEKGAHRLVRQSPFNSAAKRQTSFASVEPIPMLADDLTLDIPDADLDVSTMRSSGAGGQNVNKVETAVRILHKPTGLSVKCMRERSQFANKKIAMALLSAKLLALLDDQRKHRLDEIRGDKVQADFGSSVRNYVLHPYKLVKDDTYETPNAEAVLDGDLHPFLQAALRARAAAPAARP</sequence>
<dbReference type="Gene3D" id="3.30.160.20">
    <property type="match status" value="1"/>
</dbReference>
<comment type="similarity">
    <text evidence="1">Belongs to the prokaryotic/mitochondrial release factor family.</text>
</comment>
<dbReference type="HAMAP" id="MF_00094">
    <property type="entry name" value="Rel_fac_2"/>
    <property type="match status" value="1"/>
</dbReference>
<feature type="domain" description="Prokaryotic-type class I peptide chain release factors" evidence="4">
    <location>
        <begin position="263"/>
        <end position="279"/>
    </location>
</feature>
<comment type="caution">
    <text evidence="5">The sequence shown here is derived from an EMBL/GenBank/DDBJ whole genome shotgun (WGS) entry which is preliminary data.</text>
</comment>
<dbReference type="EMBL" id="JAQMWT010000529">
    <property type="protein sequence ID" value="KAJ8600118.1"/>
    <property type="molecule type" value="Genomic_DNA"/>
</dbReference>
<dbReference type="GO" id="GO:0016149">
    <property type="term" value="F:translation release factor activity, codon specific"/>
    <property type="evidence" value="ECO:0007669"/>
    <property type="project" value="InterPro"/>
</dbReference>
<keyword evidence="2" id="KW-0648">Protein biosynthesis</keyword>
<dbReference type="GO" id="GO:0005737">
    <property type="term" value="C:cytoplasm"/>
    <property type="evidence" value="ECO:0007669"/>
    <property type="project" value="InterPro"/>
</dbReference>
<dbReference type="PROSITE" id="PS00745">
    <property type="entry name" value="RF_PROK_I"/>
    <property type="match status" value="1"/>
</dbReference>
<keyword evidence="6" id="KW-1185">Reference proteome</keyword>
<dbReference type="SMART" id="SM00937">
    <property type="entry name" value="PCRF"/>
    <property type="match status" value="1"/>
</dbReference>
<dbReference type="InterPro" id="IPR005139">
    <property type="entry name" value="PCRF"/>
</dbReference>
<dbReference type="Pfam" id="PF03462">
    <property type="entry name" value="PCRF"/>
    <property type="match status" value="1"/>
</dbReference>
<proteinExistence type="inferred from homology"/>
<dbReference type="InterPro" id="IPR000352">
    <property type="entry name" value="Pep_chain_release_fac_I"/>
</dbReference>
<dbReference type="Pfam" id="PF00472">
    <property type="entry name" value="RF-1"/>
    <property type="match status" value="1"/>
</dbReference>
<evidence type="ECO:0000256" key="2">
    <source>
        <dbReference type="ARBA" id="ARBA00022917"/>
    </source>
</evidence>
<name>A0AAD7XI15_9STRA</name>
<accession>A0AAD7XI15</accession>
<reference evidence="5" key="1">
    <citation type="submission" date="2023-01" db="EMBL/GenBank/DDBJ databases">
        <title>Metagenome sequencing of chrysophaentin producing Chrysophaeum taylorii.</title>
        <authorList>
            <person name="Davison J."/>
            <person name="Bewley C."/>
        </authorList>
    </citation>
    <scope>NUCLEOTIDE SEQUENCE</scope>
    <source>
        <strain evidence="5">NIES-1699</strain>
    </source>
</reference>
<organism evidence="5 6">
    <name type="scientific">Chrysophaeum taylorii</name>
    <dbReference type="NCBI Taxonomy" id="2483200"/>
    <lineage>
        <taxon>Eukaryota</taxon>
        <taxon>Sar</taxon>
        <taxon>Stramenopiles</taxon>
        <taxon>Ochrophyta</taxon>
        <taxon>Pelagophyceae</taxon>
        <taxon>Pelagomonadales</taxon>
        <taxon>Pelagomonadaceae</taxon>
        <taxon>Chrysophaeum</taxon>
    </lineage>
</organism>
<dbReference type="PANTHER" id="PTHR43116:SF3">
    <property type="entry name" value="CLASS I PEPTIDE CHAIN RELEASE FACTOR"/>
    <property type="match status" value="1"/>
</dbReference>
<evidence type="ECO:0000256" key="3">
    <source>
        <dbReference type="SAM" id="Coils"/>
    </source>
</evidence>
<feature type="coiled-coil region" evidence="3">
    <location>
        <begin position="22"/>
        <end position="56"/>
    </location>
</feature>
<dbReference type="SUPFAM" id="SSF75620">
    <property type="entry name" value="Release factor"/>
    <property type="match status" value="1"/>
</dbReference>
<dbReference type="NCBIfam" id="TIGR00020">
    <property type="entry name" value="prfB"/>
    <property type="match status" value="1"/>
</dbReference>
<gene>
    <name evidence="5" type="ORF">CTAYLR_003482</name>
</gene>
<dbReference type="InterPro" id="IPR045853">
    <property type="entry name" value="Pep_chain_release_fac_I_sf"/>
</dbReference>
<evidence type="ECO:0000313" key="5">
    <source>
        <dbReference type="EMBL" id="KAJ8600118.1"/>
    </source>
</evidence>
<evidence type="ECO:0000313" key="6">
    <source>
        <dbReference type="Proteomes" id="UP001230188"/>
    </source>
</evidence>
<evidence type="ECO:0000256" key="1">
    <source>
        <dbReference type="ARBA" id="ARBA00010835"/>
    </source>
</evidence>
<keyword evidence="3" id="KW-0175">Coiled coil</keyword>